<dbReference type="Proteomes" id="UP000027222">
    <property type="component" value="Unassembled WGS sequence"/>
</dbReference>
<dbReference type="Gene3D" id="1.20.1280.50">
    <property type="match status" value="1"/>
</dbReference>
<gene>
    <name evidence="1" type="ORF">GALMADRAFT_133817</name>
</gene>
<evidence type="ECO:0000313" key="1">
    <source>
        <dbReference type="EMBL" id="KDR84543.1"/>
    </source>
</evidence>
<dbReference type="HOGENOM" id="CLU_030662_0_0_1"/>
<dbReference type="EMBL" id="KL142368">
    <property type="protein sequence ID" value="KDR84543.1"/>
    <property type="molecule type" value="Genomic_DNA"/>
</dbReference>
<sequence>MLDSNPPSSCVHPTNHSGPNVNLGNDILWYIFSLNANMDLHFEQPEDTVPALLTLRYTSQVCSSWRELAIGSPSLWSRIIDVNLLSQTGAKWRNEVIRRTGTALLDVKASNCISSWPLAFDSLEWLLKAHWSRIRSLVLGLDDLDFYTDEERWIRLFERPAPSLEIFKFLGRDRPEFVTAPSFVLFSNTAPALRTLYAAHMRLNFNAFRTPNLCHLVIHSPVSTLDLLNALSQLHVLESLETWGPQPFIPAQDAQDPLPLATLPQLTQIKFESIFDCADLSLSVLAHIMPAKGCILNFLATYQEETPGASTSTILSTYLTHYIAFKPITNIELTLYGDFILLEASKASSKAFSFGLNNKSDMGEFSKHIVSILLSAFSTAGLTTTRTLTLNFSAKEAHSQKFTDILGFIRRLVSVEELKCNFSTLNFLHDVLLSPEAVVLPKLKAMYLKRINGLYPLSKVADLIKGRIGLGVPPETLIIEVDRSASVEVETLRNACAAVGVNVEVIITT</sequence>
<organism evidence="1 2">
    <name type="scientific">Galerina marginata (strain CBS 339.88)</name>
    <dbReference type="NCBI Taxonomy" id="685588"/>
    <lineage>
        <taxon>Eukaryota</taxon>
        <taxon>Fungi</taxon>
        <taxon>Dikarya</taxon>
        <taxon>Basidiomycota</taxon>
        <taxon>Agaricomycotina</taxon>
        <taxon>Agaricomycetes</taxon>
        <taxon>Agaricomycetidae</taxon>
        <taxon>Agaricales</taxon>
        <taxon>Agaricineae</taxon>
        <taxon>Strophariaceae</taxon>
        <taxon>Galerina</taxon>
    </lineage>
</organism>
<protein>
    <submittedName>
        <fullName evidence="1">Uncharacterized protein</fullName>
    </submittedName>
</protein>
<keyword evidence="2" id="KW-1185">Reference proteome</keyword>
<dbReference type="OrthoDB" id="2665954at2759"/>
<accession>A0A067TZQ2</accession>
<evidence type="ECO:0000313" key="2">
    <source>
        <dbReference type="Proteomes" id="UP000027222"/>
    </source>
</evidence>
<name>A0A067TZQ2_GALM3</name>
<reference evidence="2" key="1">
    <citation type="journal article" date="2014" name="Proc. Natl. Acad. Sci. U.S.A.">
        <title>Extensive sampling of basidiomycete genomes demonstrates inadequacy of the white-rot/brown-rot paradigm for wood decay fungi.</title>
        <authorList>
            <person name="Riley R."/>
            <person name="Salamov A.A."/>
            <person name="Brown D.W."/>
            <person name="Nagy L.G."/>
            <person name="Floudas D."/>
            <person name="Held B.W."/>
            <person name="Levasseur A."/>
            <person name="Lombard V."/>
            <person name="Morin E."/>
            <person name="Otillar R."/>
            <person name="Lindquist E.A."/>
            <person name="Sun H."/>
            <person name="LaButti K.M."/>
            <person name="Schmutz J."/>
            <person name="Jabbour D."/>
            <person name="Luo H."/>
            <person name="Baker S.E."/>
            <person name="Pisabarro A.G."/>
            <person name="Walton J.D."/>
            <person name="Blanchette R.A."/>
            <person name="Henrissat B."/>
            <person name="Martin F."/>
            <person name="Cullen D."/>
            <person name="Hibbett D.S."/>
            <person name="Grigoriev I.V."/>
        </authorList>
    </citation>
    <scope>NUCLEOTIDE SEQUENCE [LARGE SCALE GENOMIC DNA]</scope>
    <source>
        <strain evidence="2">CBS 339.88</strain>
    </source>
</reference>
<proteinExistence type="predicted"/>
<dbReference type="AlphaFoldDB" id="A0A067TZQ2"/>